<evidence type="ECO:0000256" key="3">
    <source>
        <dbReference type="PROSITE-ProRule" id="PRU00221"/>
    </source>
</evidence>
<feature type="repeat" description="WD" evidence="3">
    <location>
        <begin position="492"/>
        <end position="531"/>
    </location>
</feature>
<evidence type="ECO:0000256" key="2">
    <source>
        <dbReference type="ARBA" id="ARBA00022737"/>
    </source>
</evidence>
<dbReference type="SUPFAM" id="SSF81383">
    <property type="entry name" value="F-box domain"/>
    <property type="match status" value="1"/>
</dbReference>
<feature type="compositionally biased region" description="Low complexity" evidence="4">
    <location>
        <begin position="717"/>
        <end position="726"/>
    </location>
</feature>
<feature type="region of interest" description="Disordered" evidence="4">
    <location>
        <begin position="857"/>
        <end position="897"/>
    </location>
</feature>
<dbReference type="PROSITE" id="PS50082">
    <property type="entry name" value="WD_REPEATS_2"/>
    <property type="match status" value="3"/>
</dbReference>
<feature type="region of interest" description="Disordered" evidence="4">
    <location>
        <begin position="994"/>
        <end position="1068"/>
    </location>
</feature>
<dbReference type="AlphaFoldDB" id="A0AAJ7TSC9"/>
<dbReference type="PANTHER" id="PTHR19872">
    <property type="entry name" value="UBIQUITIN LIGASE SPECIFICITY FACTOR/HREP PROTEIN"/>
    <property type="match status" value="1"/>
</dbReference>
<feature type="compositionally biased region" description="Basic and acidic residues" evidence="4">
    <location>
        <begin position="916"/>
        <end position="925"/>
    </location>
</feature>
<dbReference type="CDD" id="cd22136">
    <property type="entry name" value="F-box_FBXW10"/>
    <property type="match status" value="1"/>
</dbReference>
<name>A0AAJ7TSC9_PETMA</name>
<feature type="repeat" description="WD" evidence="3">
    <location>
        <begin position="571"/>
        <end position="602"/>
    </location>
</feature>
<evidence type="ECO:0000256" key="1">
    <source>
        <dbReference type="ARBA" id="ARBA00022574"/>
    </source>
</evidence>
<dbReference type="RefSeq" id="XP_032823196.1">
    <property type="nucleotide sequence ID" value="XM_032967305.1"/>
</dbReference>
<keyword evidence="1 3" id="KW-0853">WD repeat</keyword>
<dbReference type="Gene3D" id="2.130.10.10">
    <property type="entry name" value="YVTN repeat-like/Quinoprotein amine dehydrogenase"/>
    <property type="match status" value="1"/>
</dbReference>
<organism evidence="5 6">
    <name type="scientific">Petromyzon marinus</name>
    <name type="common">Sea lamprey</name>
    <dbReference type="NCBI Taxonomy" id="7757"/>
    <lineage>
        <taxon>Eukaryota</taxon>
        <taxon>Metazoa</taxon>
        <taxon>Chordata</taxon>
        <taxon>Craniata</taxon>
        <taxon>Vertebrata</taxon>
        <taxon>Cyclostomata</taxon>
        <taxon>Hyperoartia</taxon>
        <taxon>Petromyzontiformes</taxon>
        <taxon>Petromyzontidae</taxon>
        <taxon>Petromyzon</taxon>
    </lineage>
</organism>
<feature type="repeat" description="WD" evidence="3">
    <location>
        <begin position="450"/>
        <end position="491"/>
    </location>
</feature>
<dbReference type="InterPro" id="IPR019775">
    <property type="entry name" value="WD40_repeat_CS"/>
</dbReference>
<evidence type="ECO:0000313" key="7">
    <source>
        <dbReference type="RefSeq" id="XP_032823196.1"/>
    </source>
</evidence>
<dbReference type="Gene3D" id="1.20.1280.50">
    <property type="match status" value="1"/>
</dbReference>
<feature type="compositionally biased region" description="Basic and acidic residues" evidence="4">
    <location>
        <begin position="1054"/>
        <end position="1068"/>
    </location>
</feature>
<dbReference type="InterPro" id="IPR001680">
    <property type="entry name" value="WD40_rpt"/>
</dbReference>
<keyword evidence="2" id="KW-0677">Repeat</keyword>
<dbReference type="Proteomes" id="UP001318040">
    <property type="component" value="Chromosome 37"/>
</dbReference>
<dbReference type="SUPFAM" id="SSF50978">
    <property type="entry name" value="WD40 repeat-like"/>
    <property type="match status" value="1"/>
</dbReference>
<dbReference type="InterPro" id="IPR051075">
    <property type="entry name" value="SCF_subunit_WD-repeat"/>
</dbReference>
<feature type="compositionally biased region" description="Basic and acidic residues" evidence="4">
    <location>
        <begin position="172"/>
        <end position="182"/>
    </location>
</feature>
<dbReference type="CDD" id="cd00200">
    <property type="entry name" value="WD40"/>
    <property type="match status" value="1"/>
</dbReference>
<reference evidence="6 7" key="1">
    <citation type="submission" date="2025-04" db="UniProtKB">
        <authorList>
            <consortium name="RefSeq"/>
        </authorList>
    </citation>
    <scope>IDENTIFICATION</scope>
    <source>
        <tissue evidence="6 7">Sperm</tissue>
    </source>
</reference>
<dbReference type="PANTHER" id="PTHR19872:SF7">
    <property type="entry name" value="F-BOX AND WD REPEAT DOMAIN CONTAINING PROTEIN 10B-RELATED"/>
    <property type="match status" value="1"/>
</dbReference>
<feature type="compositionally biased region" description="Polar residues" evidence="4">
    <location>
        <begin position="1031"/>
        <end position="1047"/>
    </location>
</feature>
<dbReference type="InterPro" id="IPR036047">
    <property type="entry name" value="F-box-like_dom_sf"/>
</dbReference>
<keyword evidence="5" id="KW-1185">Reference proteome</keyword>
<evidence type="ECO:0000313" key="6">
    <source>
        <dbReference type="RefSeq" id="XP_032823195.1"/>
    </source>
</evidence>
<dbReference type="InterPro" id="IPR015943">
    <property type="entry name" value="WD40/YVTN_repeat-like_dom_sf"/>
</dbReference>
<proteinExistence type="predicted"/>
<evidence type="ECO:0000256" key="4">
    <source>
        <dbReference type="SAM" id="MobiDB-lite"/>
    </source>
</evidence>
<accession>A0AAJ7TSC9</accession>
<protein>
    <submittedName>
        <fullName evidence="6 7">CMT1A duplicated region transcript 1 protein-like isoform X1</fullName>
    </submittedName>
</protein>
<feature type="region of interest" description="Disordered" evidence="4">
    <location>
        <begin position="700"/>
        <end position="754"/>
    </location>
</feature>
<dbReference type="KEGG" id="pmrn:116949702"/>
<gene>
    <name evidence="6 7" type="primary">LOC116949702</name>
</gene>
<feature type="compositionally biased region" description="Basic residues" evidence="4">
    <location>
        <begin position="727"/>
        <end position="738"/>
    </location>
</feature>
<feature type="region of interest" description="Disordered" evidence="4">
    <location>
        <begin position="916"/>
        <end position="935"/>
    </location>
</feature>
<feature type="region of interest" description="Disordered" evidence="4">
    <location>
        <begin position="172"/>
        <end position="201"/>
    </location>
</feature>
<dbReference type="RefSeq" id="XP_032823195.1">
    <property type="nucleotide sequence ID" value="XM_032967304.1"/>
</dbReference>
<dbReference type="PROSITE" id="PS50294">
    <property type="entry name" value="WD_REPEATS_REGION"/>
    <property type="match status" value="2"/>
</dbReference>
<dbReference type="SMART" id="SM00320">
    <property type="entry name" value="WD40"/>
    <property type="match status" value="6"/>
</dbReference>
<dbReference type="InterPro" id="IPR036322">
    <property type="entry name" value="WD40_repeat_dom_sf"/>
</dbReference>
<dbReference type="Pfam" id="PF00400">
    <property type="entry name" value="WD40"/>
    <property type="match status" value="3"/>
</dbReference>
<evidence type="ECO:0000313" key="5">
    <source>
        <dbReference type="Proteomes" id="UP001318040"/>
    </source>
</evidence>
<sequence length="1068" mass="116592">MREATTAGVDADPKLRCHAVPRELTSCGRCQACVLTGWLDRTTAWLGHLGHSAQRDFVAGLLLRTRARKSLSQLAQTIQLPALAKDLTYARSVISWPTASNLLVWTDVPESLRGVEHPGREASRAWQWFSSAGVWSQALFLLGALRACDPCLSLELSELVQALVERQHCWRTEEEEEGRHGGEEEEEAIGETRSSSDSFRTEDHPDLQLLVAARRDYCAISPGMVPPSLRRNIVGVMGSEVMLYSKKSKTKIRRDRIGMETFPRHLGGVGNQRDLIRSLPVHLAKYILGILDQASLSACRHVSLHWRYLVTEVQKESIVKQVVRDEAMALQGTSAKRVNPVYARLREVEVPALAENGLDLISTGDMASHSASTKVNSGFSSALQGIATRVVHMEERNVYCSPYNVLIVLQKEEPCRVVAYAGGHLAALGSIDRHVRLLDVERAKEVPPVIRGHAGSVRAVLVCQERGLLLSGSYDLSIRSWNMHSGACLRIFRGHQGTVTCLALHGDCLVSGAKDAHVKVWDIHTGRCLHTLKHRRCIRAVGANAGHVASGCEGGLVKLWHLESGSLIKVLEGHRGAITSLALDAWHLVTGGVDGFAMTWSILGRHRLSIAAFRHPREVLCVALLYLRVVTGCADGKIRVFNLLSGDCLRVMRGNSHSEPITYLATSDSRLLINTPTSVLVFQFEDVRWDYDAASECVDKTTVEEEEEEGEEEKPGNEPAAPAPRRVPTRARRVRKPRSALLGKTAAAGTHPHPLLERGHTASLPLSQDVLHSFDLHWQKRPMTADQIYLKISAMRQKQSSEQLGINAEKNHQPGMLNTKGLKLDPIKSTAVQPSPLKSPQVELSHSTSSEAIALLKAERPKSPCPNGVRQSQDSTAHERGKAARSSVGSPEPSVPNVALGKLTFVKTVATPLEVLDSKPKREPSGRVASSSVPRPQLARALTSLGFCETPGSARCAARARPRSVTSASPKLHRVGGFTTSAERPIGDTRMLFHPGHPGAGATPSRVGSADKGTRRPLASPSRLAELRSCTGRSQGQQLSREAQSQAAAGVRQRVVDRQDLSRCRSSK</sequence>
<dbReference type="PROSITE" id="PS00678">
    <property type="entry name" value="WD_REPEATS_1"/>
    <property type="match status" value="2"/>
</dbReference>